<dbReference type="AlphaFoldDB" id="A0A3N4HBU7"/>
<proteinExistence type="predicted"/>
<evidence type="ECO:0000256" key="1">
    <source>
        <dbReference type="SAM" id="MobiDB-lite"/>
    </source>
</evidence>
<name>A0A3N4HBU7_ASCIM</name>
<sequence length="582" mass="64782">MPYKKNDLVVLQVYVNDADGNDGRDFNILARITAVINDGDRYFVATKHCIIEDVVFESELQSVKHFSPEALQAHGFELDLDNIDDMLPRVVSVKDAYYYVLRLMQSAAKKSAATTSKRNQPVTISSTAQTTDASTVPKTKETTTAKQAADASTVPKTKDPTTAKQAADASTAARKAAISTSKTSDSAATDGKNIVPSKAAGKRIVPSKPTRHRRATSNSSVVMARSPTTVISSSDEKISNTAPSNTTATKPVGKTKESENRNSSKRASSYSSIASIDYYSPAREDWEDRIGKFSELVDCGPAIKFAQKHSFPTLKRLLAIDCTEAAYSRLHSIPFARYTERYSTTRFYHNFRVRHPSKRKNNKNPEYAVIDSPPSDTDEEGDKRNRGSKKQVSENVHKDAIRGFDDNTALPYHKQWQGSSPYGYYLTSVPYILECLIDPHHDTGIPDILKKAYDVNGEAEFGSFEDWVSEVIVPMVVREWMFQDLHDADEMISIPQVEKLMFSRRTATYGQLIARVTGLDRMFSRLERIGLGDMVERDSDAVYCKGIQSFVSSASFMNAFPRRKLKLYKSAGKEGVAKRSKA</sequence>
<feature type="region of interest" description="Disordered" evidence="1">
    <location>
        <begin position="110"/>
        <end position="267"/>
    </location>
</feature>
<feature type="compositionally biased region" description="Polar residues" evidence="1">
    <location>
        <begin position="118"/>
        <end position="137"/>
    </location>
</feature>
<gene>
    <name evidence="2" type="ORF">BJ508DRAFT_336247</name>
</gene>
<evidence type="ECO:0000313" key="2">
    <source>
        <dbReference type="EMBL" id="RPA71237.1"/>
    </source>
</evidence>
<organism evidence="2 3">
    <name type="scientific">Ascobolus immersus RN42</name>
    <dbReference type="NCBI Taxonomy" id="1160509"/>
    <lineage>
        <taxon>Eukaryota</taxon>
        <taxon>Fungi</taxon>
        <taxon>Dikarya</taxon>
        <taxon>Ascomycota</taxon>
        <taxon>Pezizomycotina</taxon>
        <taxon>Pezizomycetes</taxon>
        <taxon>Pezizales</taxon>
        <taxon>Ascobolaceae</taxon>
        <taxon>Ascobolus</taxon>
    </lineage>
</organism>
<dbReference type="STRING" id="1160509.A0A3N4HBU7"/>
<accession>A0A3N4HBU7</accession>
<reference evidence="2 3" key="1">
    <citation type="journal article" date="2018" name="Nat. Ecol. Evol.">
        <title>Pezizomycetes genomes reveal the molecular basis of ectomycorrhizal truffle lifestyle.</title>
        <authorList>
            <person name="Murat C."/>
            <person name="Payen T."/>
            <person name="Noel B."/>
            <person name="Kuo A."/>
            <person name="Morin E."/>
            <person name="Chen J."/>
            <person name="Kohler A."/>
            <person name="Krizsan K."/>
            <person name="Balestrini R."/>
            <person name="Da Silva C."/>
            <person name="Montanini B."/>
            <person name="Hainaut M."/>
            <person name="Levati E."/>
            <person name="Barry K.W."/>
            <person name="Belfiori B."/>
            <person name="Cichocki N."/>
            <person name="Clum A."/>
            <person name="Dockter R.B."/>
            <person name="Fauchery L."/>
            <person name="Guy J."/>
            <person name="Iotti M."/>
            <person name="Le Tacon F."/>
            <person name="Lindquist E.A."/>
            <person name="Lipzen A."/>
            <person name="Malagnac F."/>
            <person name="Mello A."/>
            <person name="Molinier V."/>
            <person name="Miyauchi S."/>
            <person name="Poulain J."/>
            <person name="Riccioni C."/>
            <person name="Rubini A."/>
            <person name="Sitrit Y."/>
            <person name="Splivallo R."/>
            <person name="Traeger S."/>
            <person name="Wang M."/>
            <person name="Zifcakova L."/>
            <person name="Wipf D."/>
            <person name="Zambonelli A."/>
            <person name="Paolocci F."/>
            <person name="Nowrousian M."/>
            <person name="Ottonello S."/>
            <person name="Baldrian P."/>
            <person name="Spatafora J.W."/>
            <person name="Henrissat B."/>
            <person name="Nagy L.G."/>
            <person name="Aury J.M."/>
            <person name="Wincker P."/>
            <person name="Grigoriev I.V."/>
            <person name="Bonfante P."/>
            <person name="Martin F.M."/>
        </authorList>
    </citation>
    <scope>NUCLEOTIDE SEQUENCE [LARGE SCALE GENOMIC DNA]</scope>
    <source>
        <strain evidence="2 3">RN42</strain>
    </source>
</reference>
<feature type="compositionally biased region" description="Polar residues" evidence="1">
    <location>
        <begin position="216"/>
        <end position="249"/>
    </location>
</feature>
<feature type="compositionally biased region" description="Low complexity" evidence="1">
    <location>
        <begin position="162"/>
        <end position="190"/>
    </location>
</feature>
<dbReference type="Proteomes" id="UP000275078">
    <property type="component" value="Unassembled WGS sequence"/>
</dbReference>
<feature type="compositionally biased region" description="Basic and acidic residues" evidence="1">
    <location>
        <begin position="381"/>
        <end position="398"/>
    </location>
</feature>
<protein>
    <submittedName>
        <fullName evidence="2">Uncharacterized protein</fullName>
    </submittedName>
</protein>
<feature type="region of interest" description="Disordered" evidence="1">
    <location>
        <begin position="356"/>
        <end position="398"/>
    </location>
</feature>
<keyword evidence="3" id="KW-1185">Reference proteome</keyword>
<dbReference type="EMBL" id="ML119955">
    <property type="protein sequence ID" value="RPA71237.1"/>
    <property type="molecule type" value="Genomic_DNA"/>
</dbReference>
<evidence type="ECO:0000313" key="3">
    <source>
        <dbReference type="Proteomes" id="UP000275078"/>
    </source>
</evidence>